<evidence type="ECO:0000313" key="2">
    <source>
        <dbReference type="Proteomes" id="UP000321055"/>
    </source>
</evidence>
<dbReference type="Proteomes" id="UP000321055">
    <property type="component" value="Unassembled WGS sequence"/>
</dbReference>
<accession>A0A5C7VRL3</accession>
<protein>
    <submittedName>
        <fullName evidence="1">Uncharacterized protein</fullName>
    </submittedName>
</protein>
<name>A0A5C7VRL3_9PROT</name>
<dbReference type="SUPFAM" id="SSF53474">
    <property type="entry name" value="alpha/beta-Hydrolases"/>
    <property type="match status" value="1"/>
</dbReference>
<dbReference type="InterPro" id="IPR029058">
    <property type="entry name" value="AB_hydrolase_fold"/>
</dbReference>
<comment type="caution">
    <text evidence="1">The sequence shown here is derived from an EMBL/GenBank/DDBJ whole genome shotgun (WGS) entry which is preliminary data.</text>
</comment>
<gene>
    <name evidence="1" type="ORF">E6Q60_10165</name>
</gene>
<sequence length="172" mass="17903">MIGHSLGGFLAAGLVAEPVLADHISHAYLFNSPGGGGHSGPFAMVYAILDFLEVAPAYDQSKISNIEAATGSKPITGLGFDVAPPIDIIIEDQMASNISNPPGACNHSQQVLTDALAVYSVYSQLAPSLNQEKLNKLIDAFGSTKDVSGASNSKTLESAVDVLRVTVSKFQT</sequence>
<proteinExistence type="predicted"/>
<reference evidence="1 2" key="1">
    <citation type="submission" date="2018-09" db="EMBL/GenBank/DDBJ databases">
        <title>Metagenome Assembled Genomes from an Advanced Water Purification Facility.</title>
        <authorList>
            <person name="Stamps B.W."/>
            <person name="Spear J.R."/>
        </authorList>
    </citation>
    <scope>NUCLEOTIDE SEQUENCE [LARGE SCALE GENOMIC DNA]</scope>
    <source>
        <strain evidence="1">Bin_54_1</strain>
    </source>
</reference>
<evidence type="ECO:0000313" key="1">
    <source>
        <dbReference type="EMBL" id="TXI27285.1"/>
    </source>
</evidence>
<dbReference type="AlphaFoldDB" id="A0A5C7VRL3"/>
<organism evidence="1 2">
    <name type="scientific">Nitrosomonas oligotropha</name>
    <dbReference type="NCBI Taxonomy" id="42354"/>
    <lineage>
        <taxon>Bacteria</taxon>
        <taxon>Pseudomonadati</taxon>
        <taxon>Pseudomonadota</taxon>
        <taxon>Betaproteobacteria</taxon>
        <taxon>Nitrosomonadales</taxon>
        <taxon>Nitrosomonadaceae</taxon>
        <taxon>Nitrosomonas</taxon>
    </lineage>
</organism>
<dbReference type="EMBL" id="SSFX01000080">
    <property type="protein sequence ID" value="TXI27285.1"/>
    <property type="molecule type" value="Genomic_DNA"/>
</dbReference>